<reference evidence="1 2" key="1">
    <citation type="submission" date="2018-11" db="EMBL/GenBank/DDBJ databases">
        <title>Complete genome sequence of Leptospira kmetyi isolate LS 001/16 from soil sample associated with a leptospirosis patient in Kelantan.</title>
        <authorList>
            <person name="Muhammad Yusoff F."/>
            <person name="Muhammad Yusoff S."/>
            <person name="Ahmad M.N."/>
            <person name="Yusof N.Y."/>
            <person name="Aziah I."/>
        </authorList>
    </citation>
    <scope>NUCLEOTIDE SEQUENCE [LARGE SCALE GENOMIC DNA]</scope>
    <source>
        <strain evidence="1 2">LS 001/16</strain>
    </source>
</reference>
<accession>A0AAD0UM73</accession>
<gene>
    <name evidence="1" type="ORF">EFP84_04825</name>
</gene>
<evidence type="ECO:0000313" key="1">
    <source>
        <dbReference type="EMBL" id="AYV54903.1"/>
    </source>
</evidence>
<dbReference type="KEGG" id="lkm:EFP84_04825"/>
<proteinExistence type="predicted"/>
<evidence type="ECO:0000313" key="2">
    <source>
        <dbReference type="Proteomes" id="UP000276407"/>
    </source>
</evidence>
<dbReference type="EMBL" id="CP033614">
    <property type="protein sequence ID" value="AYV54903.1"/>
    <property type="molecule type" value="Genomic_DNA"/>
</dbReference>
<dbReference type="Proteomes" id="UP000276407">
    <property type="component" value="Chromosome 1"/>
</dbReference>
<sequence length="107" mass="12537">MLELFKLVERIRLDSLRRNTLSSVSGHATISVFNELVLPTSNLPLSGRPPRRKIQINYVAHPVKPFLKKLPEFIPFFGKNQKRNLRFRDEKLPAHRSAFPFWILGRM</sequence>
<dbReference type="AlphaFoldDB" id="A0AAD0UM73"/>
<name>A0AAD0UM73_9LEPT</name>
<protein>
    <submittedName>
        <fullName evidence="1">Uncharacterized protein</fullName>
    </submittedName>
</protein>
<organism evidence="1 2">
    <name type="scientific">Leptospira kmetyi</name>
    <dbReference type="NCBI Taxonomy" id="408139"/>
    <lineage>
        <taxon>Bacteria</taxon>
        <taxon>Pseudomonadati</taxon>
        <taxon>Spirochaetota</taxon>
        <taxon>Spirochaetia</taxon>
        <taxon>Leptospirales</taxon>
        <taxon>Leptospiraceae</taxon>
        <taxon>Leptospira</taxon>
    </lineage>
</organism>